<protein>
    <submittedName>
        <fullName evidence="2">Cyclase family protein</fullName>
    </submittedName>
</protein>
<evidence type="ECO:0000313" key="2">
    <source>
        <dbReference type="EMBL" id="MBJ7604307.1"/>
    </source>
</evidence>
<dbReference type="AlphaFoldDB" id="A0A934KIW7"/>
<dbReference type="RefSeq" id="WP_338181724.1">
    <property type="nucleotide sequence ID" value="NZ_JAEKNQ010000056.1"/>
</dbReference>
<dbReference type="InterPro" id="IPR007325">
    <property type="entry name" value="KFase/CYL"/>
</dbReference>
<dbReference type="GO" id="GO:0019441">
    <property type="term" value="P:L-tryptophan catabolic process to kynurenine"/>
    <property type="evidence" value="ECO:0007669"/>
    <property type="project" value="InterPro"/>
</dbReference>
<accession>A0A934KIW7</accession>
<reference evidence="2 3" key="1">
    <citation type="submission" date="2020-10" db="EMBL/GenBank/DDBJ databases">
        <title>Ca. Dormibacterota MAGs.</title>
        <authorList>
            <person name="Montgomery K."/>
        </authorList>
    </citation>
    <scope>NUCLEOTIDE SEQUENCE [LARGE SCALE GENOMIC DNA]</scope>
    <source>
        <strain evidence="2">SC8811_S16_3</strain>
    </source>
</reference>
<dbReference type="Pfam" id="PF04199">
    <property type="entry name" value="Cyclase"/>
    <property type="match status" value="1"/>
</dbReference>
<evidence type="ECO:0000313" key="3">
    <source>
        <dbReference type="Proteomes" id="UP000620075"/>
    </source>
</evidence>
<organism evidence="2 3">
    <name type="scientific">Candidatus Dormiibacter inghamiae</name>
    <dbReference type="NCBI Taxonomy" id="3127013"/>
    <lineage>
        <taxon>Bacteria</taxon>
        <taxon>Bacillati</taxon>
        <taxon>Candidatus Dormiibacterota</taxon>
        <taxon>Candidatus Dormibacteria</taxon>
        <taxon>Candidatus Dormibacterales</taxon>
        <taxon>Candidatus Dormibacteraceae</taxon>
        <taxon>Candidatus Dormiibacter</taxon>
    </lineage>
</organism>
<dbReference type="GO" id="GO:0004061">
    <property type="term" value="F:arylformamidase activity"/>
    <property type="evidence" value="ECO:0007669"/>
    <property type="project" value="InterPro"/>
</dbReference>
<comment type="caution">
    <text evidence="2">The sequence shown here is derived from an EMBL/GenBank/DDBJ whole genome shotgun (WGS) entry which is preliminary data.</text>
</comment>
<gene>
    <name evidence="2" type="ORF">JF888_14155</name>
</gene>
<feature type="region of interest" description="Disordered" evidence="1">
    <location>
        <begin position="14"/>
        <end position="49"/>
    </location>
</feature>
<sequence length="255" mass="27467">MSSPLASRRLFDLEQPRRKGAPIHPSHQPPGYSYLLHRRHAPSPEHRTSASGVMIASEHSGTHIDALCHQAWDGRLHGGADAVAAQDSFGFSLLGAEAIAPILTRGWLIDLGVVAEPGWISLERVRLAASEQEIAPAPGDVVLIRTANGANWQRPERYLRGPGMAAAVSSWLAELRPRAVGADNLAWDWLEPDPGYGTLPGHTILLVQHGIHILENLYLEELAAAGVRSFTFVCLPLKLVGATGSPVRPIALLDS</sequence>
<dbReference type="Proteomes" id="UP000620075">
    <property type="component" value="Unassembled WGS sequence"/>
</dbReference>
<proteinExistence type="predicted"/>
<dbReference type="EMBL" id="JAEKNQ010000056">
    <property type="protein sequence ID" value="MBJ7604307.1"/>
    <property type="molecule type" value="Genomic_DNA"/>
</dbReference>
<dbReference type="SUPFAM" id="SSF102198">
    <property type="entry name" value="Putative cyclase"/>
    <property type="match status" value="1"/>
</dbReference>
<dbReference type="PANTHER" id="PTHR31118">
    <property type="entry name" value="CYCLASE-LIKE PROTEIN 2"/>
    <property type="match status" value="1"/>
</dbReference>
<dbReference type="Gene3D" id="3.50.30.50">
    <property type="entry name" value="Putative cyclase"/>
    <property type="match status" value="1"/>
</dbReference>
<name>A0A934KIW7_9BACT</name>
<evidence type="ECO:0000256" key="1">
    <source>
        <dbReference type="SAM" id="MobiDB-lite"/>
    </source>
</evidence>
<dbReference type="InterPro" id="IPR037175">
    <property type="entry name" value="KFase_sf"/>
</dbReference>
<dbReference type="PANTHER" id="PTHR31118:SF12">
    <property type="entry name" value="CYCLASE-LIKE PROTEIN 2"/>
    <property type="match status" value="1"/>
</dbReference>